<keyword evidence="8 9" id="KW-0560">Oxidoreductase</keyword>
<evidence type="ECO:0000256" key="7">
    <source>
        <dbReference type="ARBA" id="ARBA00022884"/>
    </source>
</evidence>
<dbReference type="NCBIfam" id="NF008774">
    <property type="entry name" value="PRK11815.1"/>
    <property type="match status" value="1"/>
</dbReference>
<dbReference type="SUPFAM" id="SSF51395">
    <property type="entry name" value="FMN-linked oxidoreductases"/>
    <property type="match status" value="1"/>
</dbReference>
<evidence type="ECO:0000256" key="4">
    <source>
        <dbReference type="ARBA" id="ARBA00022643"/>
    </source>
</evidence>
<keyword evidence="6" id="KW-0521">NADP</keyword>
<feature type="binding site" evidence="11">
    <location>
        <begin position="245"/>
        <end position="246"/>
    </location>
    <ligand>
        <name>FMN</name>
        <dbReference type="ChEBI" id="CHEBI:58210"/>
    </ligand>
</feature>
<evidence type="ECO:0000256" key="6">
    <source>
        <dbReference type="ARBA" id="ARBA00022857"/>
    </source>
</evidence>
<dbReference type="Pfam" id="PF01207">
    <property type="entry name" value="Dus"/>
    <property type="match status" value="1"/>
</dbReference>
<keyword evidence="5 9" id="KW-0819">tRNA processing</keyword>
<dbReference type="GO" id="GO:0050660">
    <property type="term" value="F:flavin adenine dinucleotide binding"/>
    <property type="evidence" value="ECO:0007669"/>
    <property type="project" value="InterPro"/>
</dbReference>
<evidence type="ECO:0000256" key="9">
    <source>
        <dbReference type="PIRNR" id="PIRNR006621"/>
    </source>
</evidence>
<feature type="binding site" evidence="11">
    <location>
        <position position="139"/>
    </location>
    <ligand>
        <name>FMN</name>
        <dbReference type="ChEBI" id="CHEBI:58210"/>
    </ligand>
</feature>
<dbReference type="GO" id="GO:0017150">
    <property type="term" value="F:tRNA dihydrouridine synthase activity"/>
    <property type="evidence" value="ECO:0007669"/>
    <property type="project" value="InterPro"/>
</dbReference>
<dbReference type="PANTHER" id="PTHR42907">
    <property type="entry name" value="FMN-LINKED OXIDOREDUCTASES SUPERFAMILY PROTEIN"/>
    <property type="match status" value="1"/>
</dbReference>
<protein>
    <recommendedName>
        <fullName evidence="9">tRNA-dihydrouridine synthase</fullName>
        <ecNumber evidence="9">1.3.1.-</ecNumber>
    </recommendedName>
</protein>
<dbReference type="InterPro" id="IPR035587">
    <property type="entry name" value="DUS-like_FMN-bd"/>
</dbReference>
<dbReference type="GO" id="GO:0000049">
    <property type="term" value="F:tRNA binding"/>
    <property type="evidence" value="ECO:0007669"/>
    <property type="project" value="UniProtKB-KW"/>
</dbReference>
<evidence type="ECO:0000256" key="8">
    <source>
        <dbReference type="ARBA" id="ARBA00023002"/>
    </source>
</evidence>
<feature type="domain" description="DUS-like FMN-binding" evidence="12">
    <location>
        <begin position="15"/>
        <end position="329"/>
    </location>
</feature>
<dbReference type="EMBL" id="CACRTO010000008">
    <property type="protein sequence ID" value="VYT87128.1"/>
    <property type="molecule type" value="Genomic_DNA"/>
</dbReference>
<dbReference type="InterPro" id="IPR018517">
    <property type="entry name" value="tRNA_hU_synthase_CS"/>
</dbReference>
<keyword evidence="4 9" id="KW-0288">FMN</keyword>
<dbReference type="PROSITE" id="PS01136">
    <property type="entry name" value="UPF0034"/>
    <property type="match status" value="1"/>
</dbReference>
<feature type="binding site" evidence="11">
    <location>
        <begin position="17"/>
        <end position="19"/>
    </location>
    <ligand>
        <name>FMN</name>
        <dbReference type="ChEBI" id="CHEBI:58210"/>
    </ligand>
</feature>
<evidence type="ECO:0000259" key="12">
    <source>
        <dbReference type="Pfam" id="PF01207"/>
    </source>
</evidence>
<feature type="active site" description="Proton donor" evidence="10">
    <location>
        <position position="100"/>
    </location>
</feature>
<comment type="similarity">
    <text evidence="9">Belongs to the dus family.</text>
</comment>
<name>A0A6N3AA14_9CLOT</name>
<dbReference type="InterPro" id="IPR004653">
    <property type="entry name" value="DusA"/>
</dbReference>
<feature type="binding site" evidence="11">
    <location>
        <begin position="223"/>
        <end position="225"/>
    </location>
    <ligand>
        <name>FMN</name>
        <dbReference type="ChEBI" id="CHEBI:58210"/>
    </ligand>
</feature>
<feature type="binding site" evidence="11">
    <location>
        <position position="70"/>
    </location>
    <ligand>
        <name>FMN</name>
        <dbReference type="ChEBI" id="CHEBI:58210"/>
    </ligand>
</feature>
<keyword evidence="2" id="KW-0820">tRNA-binding</keyword>
<dbReference type="InterPro" id="IPR001269">
    <property type="entry name" value="DUS_fam"/>
</dbReference>
<accession>A0A6N3AA14</accession>
<sequence>MEKYISNIVTPKVSIAPMVDKTHRHFRYFARILTKEALLYTEMVTAQSIIKGDRNKILYFREEEGPVALQIAASNPEDAYKAVKLAEEFNYSEINLNCGCPSDRVSGNLMGAALMSSKNLVYEILSAMKEATNKPVTIKHRIGIDGTGILEDTSNKIILEGYNDLLEFLDTVSKAKPDRYTIHARSAILKGLSPKDNREIPPLDYNMVYKLKNEFAYLNIEINGGFKTIEDIKSALTKVDGVMIGRSAYEDCYLLANFFKLYDYSEGKKPISRGEAIKSYIPYIIEELEKGSSVHALVSPLHSLFQGVKGSKKYKQLLSSSNVKKDTIVDILNTILEEIPETILWGRTNN</sequence>
<dbReference type="RefSeq" id="WP_156625369.1">
    <property type="nucleotide sequence ID" value="NZ_CACRTO010000008.1"/>
</dbReference>
<gene>
    <name evidence="13" type="primary">dusC_1</name>
    <name evidence="13" type="ORF">CTLFYP3_00883</name>
</gene>
<keyword evidence="3 9" id="KW-0285">Flavoprotein</keyword>
<keyword evidence="7" id="KW-0694">RNA-binding</keyword>
<keyword evidence="11" id="KW-0547">Nucleotide-binding</keyword>
<proteinExistence type="inferred from homology"/>
<dbReference type="PANTHER" id="PTHR42907:SF1">
    <property type="entry name" value="FMN-LINKED OXIDOREDUCTASES SUPERFAMILY PROTEIN"/>
    <property type="match status" value="1"/>
</dbReference>
<dbReference type="EC" id="1.3.1.-" evidence="9"/>
<organism evidence="13">
    <name type="scientific">Clostridium tertium</name>
    <dbReference type="NCBI Taxonomy" id="1559"/>
    <lineage>
        <taxon>Bacteria</taxon>
        <taxon>Bacillati</taxon>
        <taxon>Bacillota</taxon>
        <taxon>Clostridia</taxon>
        <taxon>Eubacteriales</taxon>
        <taxon>Clostridiaceae</taxon>
        <taxon>Clostridium</taxon>
    </lineage>
</organism>
<dbReference type="Gene3D" id="3.20.20.70">
    <property type="entry name" value="Aldolase class I"/>
    <property type="match status" value="1"/>
</dbReference>
<evidence type="ECO:0000313" key="13">
    <source>
        <dbReference type="EMBL" id="VYT87128.1"/>
    </source>
</evidence>
<dbReference type="CDD" id="cd02801">
    <property type="entry name" value="DUS_like_FMN"/>
    <property type="match status" value="1"/>
</dbReference>
<evidence type="ECO:0000256" key="10">
    <source>
        <dbReference type="PIRSR" id="PIRSR006621-1"/>
    </source>
</evidence>
<evidence type="ECO:0000256" key="1">
    <source>
        <dbReference type="ARBA" id="ARBA00001917"/>
    </source>
</evidence>
<evidence type="ECO:0000256" key="2">
    <source>
        <dbReference type="ARBA" id="ARBA00022555"/>
    </source>
</evidence>
<reference evidence="13" key="1">
    <citation type="submission" date="2019-11" db="EMBL/GenBank/DDBJ databases">
        <authorList>
            <person name="Feng L."/>
        </authorList>
    </citation>
    <scope>NUCLEOTIDE SEQUENCE</scope>
    <source>
        <strain evidence="13">CTertiumLFYP3</strain>
    </source>
</reference>
<comment type="function">
    <text evidence="9">Catalyzes the synthesis of 5,6-dihydrouridine (D), a modified base found in the D-loop of most tRNAs, via the reduction of the C5-C6 double bond in target uridines.</text>
</comment>
<dbReference type="Gene3D" id="1.20.120.1460">
    <property type="match status" value="1"/>
</dbReference>
<dbReference type="AlphaFoldDB" id="A0A6N3AA14"/>
<dbReference type="PIRSF" id="PIRSF006621">
    <property type="entry name" value="Dus"/>
    <property type="match status" value="1"/>
</dbReference>
<evidence type="ECO:0000256" key="3">
    <source>
        <dbReference type="ARBA" id="ARBA00022630"/>
    </source>
</evidence>
<evidence type="ECO:0000256" key="11">
    <source>
        <dbReference type="PIRSR" id="PIRSR006621-2"/>
    </source>
</evidence>
<dbReference type="InterPro" id="IPR013785">
    <property type="entry name" value="Aldolase_TIM"/>
</dbReference>
<comment type="cofactor">
    <cofactor evidence="1 9 11">
        <name>FMN</name>
        <dbReference type="ChEBI" id="CHEBI:58210"/>
    </cofactor>
</comment>
<feature type="binding site" evidence="11">
    <location>
        <position position="183"/>
    </location>
    <ligand>
        <name>FMN</name>
        <dbReference type="ChEBI" id="CHEBI:58210"/>
    </ligand>
</feature>
<evidence type="ECO:0000256" key="5">
    <source>
        <dbReference type="ARBA" id="ARBA00022694"/>
    </source>
</evidence>